<accession>A0ABV2SWX8</accession>
<comment type="caution">
    <text evidence="1">The sequence shown here is derived from an EMBL/GenBank/DDBJ whole genome shotgun (WGS) entry which is preliminary data.</text>
</comment>
<dbReference type="EMBL" id="JBEXAE010000007">
    <property type="protein sequence ID" value="MET6991636.1"/>
    <property type="molecule type" value="Genomic_DNA"/>
</dbReference>
<organism evidence="1 2">
    <name type="scientific">Sediminicola arcticus</name>
    <dbReference type="NCBI Taxonomy" id="1574308"/>
    <lineage>
        <taxon>Bacteria</taxon>
        <taxon>Pseudomonadati</taxon>
        <taxon>Bacteroidota</taxon>
        <taxon>Flavobacteriia</taxon>
        <taxon>Flavobacteriales</taxon>
        <taxon>Flavobacteriaceae</taxon>
        <taxon>Sediminicola</taxon>
    </lineage>
</organism>
<gene>
    <name evidence="1" type="ORF">ABXZ36_13365</name>
</gene>
<sequence>MSQKTMDYKKQIGKNIAALLLFVALMLPSAIQFIHMSEGHEYIACTEQTTHLHKSVVKCEICSFHLASFIYDIAELPNLVQPKIPVNIEANFAYLQYHSFKITNTQLRAPPIFS</sequence>
<evidence type="ECO:0000313" key="1">
    <source>
        <dbReference type="EMBL" id="MET6991636.1"/>
    </source>
</evidence>
<name>A0ABV2SWX8_9FLAO</name>
<proteinExistence type="predicted"/>
<protein>
    <recommendedName>
        <fullName evidence="3">DUF2946 domain-containing protein</fullName>
    </recommendedName>
</protein>
<reference evidence="1 2" key="1">
    <citation type="submission" date="2024-07" db="EMBL/GenBank/DDBJ databases">
        <title>The genome sequence of type strain Sediminicola arcticus GDMCC 1.2805.</title>
        <authorList>
            <person name="Liu Y."/>
        </authorList>
    </citation>
    <scope>NUCLEOTIDE SEQUENCE [LARGE SCALE GENOMIC DNA]</scope>
    <source>
        <strain evidence="1 2">GDMCC 1.2805</strain>
    </source>
</reference>
<dbReference type="RefSeq" id="WP_354616185.1">
    <property type="nucleotide sequence ID" value="NZ_JBEXAE010000007.1"/>
</dbReference>
<evidence type="ECO:0008006" key="3">
    <source>
        <dbReference type="Google" id="ProtNLM"/>
    </source>
</evidence>
<dbReference type="Proteomes" id="UP001549799">
    <property type="component" value="Unassembled WGS sequence"/>
</dbReference>
<evidence type="ECO:0000313" key="2">
    <source>
        <dbReference type="Proteomes" id="UP001549799"/>
    </source>
</evidence>
<keyword evidence="2" id="KW-1185">Reference proteome</keyword>